<sequence>MDSERNGTKIRHVESNTRHIHIRLLSGSIKAADAPPAIYHHRRRLQAFFCSIMGAPMLPTQSARVVYSLRFLIPICILLITLHYIRSISLEGSPSVPVYSWRTSIADKLAQPLSSASTEDLIDLLAERLSANGSLSSQNVEPKRANATIVMLVRNSEVNDAAVAIQQLEDRFNKKYKYPWVFLNDEPFNERFIQRTSQLVSGNVSFGVIPKEHWVQPDWIDEDKAREGRNRLVSQNIIYGGSVSYRNMCRFNSGFFYRHELLQQYRYYWRVEPGVKYFCDMDYDPFEMFEKENKVYGFTISLYEWQPTIPTLWATVKEFMKDHPEHVAPDNAMEFLSNDGGNTYNLCHFWSNFEIADMDFWRGPAYSAFFDYLEKKGGFYYERWGDAPVHSIAAALFANKSQIHFFEDVGYRHDPFQRCPQGKFHQQGKCWCDPSDSFDYRPNSCVAKFKNVQRKHKKGQ</sequence>
<evidence type="ECO:0000313" key="5">
    <source>
        <dbReference type="Proteomes" id="UP000217199"/>
    </source>
</evidence>
<keyword evidence="3" id="KW-0812">Transmembrane</keyword>
<dbReference type="AlphaFoldDB" id="A0A286UT56"/>
<dbReference type="PANTHER" id="PTHR31121">
    <property type="entry name" value="ALPHA-1,2 MANNOSYLTRANSFERASE KTR1"/>
    <property type="match status" value="1"/>
</dbReference>
<dbReference type="OrthoDB" id="439943at2759"/>
<dbReference type="Gene3D" id="3.90.550.10">
    <property type="entry name" value="Spore Coat Polysaccharide Biosynthesis Protein SpsA, Chain A"/>
    <property type="match status" value="1"/>
</dbReference>
<dbReference type="FunFam" id="3.90.550.10:FF:000051">
    <property type="entry name" value="Alpha-1,2-mannosyltransferase (Ktr4)"/>
    <property type="match status" value="1"/>
</dbReference>
<gene>
    <name evidence="4" type="ORF">PNOK_0259200</name>
</gene>
<dbReference type="Pfam" id="PF01793">
    <property type="entry name" value="Glyco_transf_15"/>
    <property type="match status" value="1"/>
</dbReference>
<dbReference type="InterPro" id="IPR029044">
    <property type="entry name" value="Nucleotide-diphossugar_trans"/>
</dbReference>
<keyword evidence="2" id="KW-0808">Transferase</keyword>
<keyword evidence="3" id="KW-0472">Membrane</keyword>
<dbReference type="InParanoid" id="A0A286UT56"/>
<evidence type="ECO:0000256" key="3">
    <source>
        <dbReference type="SAM" id="Phobius"/>
    </source>
</evidence>
<dbReference type="FunCoup" id="A0A286UT56">
    <property type="interactions" value="114"/>
</dbReference>
<evidence type="ECO:0000313" key="4">
    <source>
        <dbReference type="EMBL" id="PAV22635.1"/>
    </source>
</evidence>
<reference evidence="4 5" key="1">
    <citation type="journal article" date="2017" name="Mol. Ecol.">
        <title>Comparative and population genomic landscape of Phellinus noxius: A hypervariable fungus causing root rot in trees.</title>
        <authorList>
            <person name="Chung C.L."/>
            <person name="Lee T.J."/>
            <person name="Akiba M."/>
            <person name="Lee H.H."/>
            <person name="Kuo T.H."/>
            <person name="Liu D."/>
            <person name="Ke H.M."/>
            <person name="Yokoi T."/>
            <person name="Roa M.B."/>
            <person name="Lu M.J."/>
            <person name="Chang Y.Y."/>
            <person name="Ann P.J."/>
            <person name="Tsai J.N."/>
            <person name="Chen C.Y."/>
            <person name="Tzean S.S."/>
            <person name="Ota Y."/>
            <person name="Hattori T."/>
            <person name="Sahashi N."/>
            <person name="Liou R.F."/>
            <person name="Kikuchi T."/>
            <person name="Tsai I.J."/>
        </authorList>
    </citation>
    <scope>NUCLEOTIDE SEQUENCE [LARGE SCALE GENOMIC DNA]</scope>
    <source>
        <strain evidence="4 5">FFPRI411160</strain>
    </source>
</reference>
<dbReference type="PANTHER" id="PTHR31121:SF6">
    <property type="entry name" value="ALPHA-1,2 MANNOSYLTRANSFERASE KTR1"/>
    <property type="match status" value="1"/>
</dbReference>
<evidence type="ECO:0000256" key="2">
    <source>
        <dbReference type="ARBA" id="ARBA00022679"/>
    </source>
</evidence>
<evidence type="ECO:0000256" key="1">
    <source>
        <dbReference type="ARBA" id="ARBA00007677"/>
    </source>
</evidence>
<dbReference type="GO" id="GO:0005794">
    <property type="term" value="C:Golgi apparatus"/>
    <property type="evidence" value="ECO:0007669"/>
    <property type="project" value="TreeGrafter"/>
</dbReference>
<dbReference type="GO" id="GO:0016020">
    <property type="term" value="C:membrane"/>
    <property type="evidence" value="ECO:0007669"/>
    <property type="project" value="InterPro"/>
</dbReference>
<keyword evidence="5" id="KW-1185">Reference proteome</keyword>
<protein>
    <submittedName>
        <fullName evidence="4">Glycosyltransferase family 15</fullName>
    </submittedName>
</protein>
<keyword evidence="3" id="KW-1133">Transmembrane helix</keyword>
<dbReference type="GO" id="GO:0006487">
    <property type="term" value="P:protein N-linked glycosylation"/>
    <property type="evidence" value="ECO:0007669"/>
    <property type="project" value="TreeGrafter"/>
</dbReference>
<accession>A0A286UT56</accession>
<dbReference type="STRING" id="2282107.A0A286UT56"/>
<dbReference type="Proteomes" id="UP000217199">
    <property type="component" value="Unassembled WGS sequence"/>
</dbReference>
<dbReference type="GO" id="GO:0000032">
    <property type="term" value="P:cell wall mannoprotein biosynthetic process"/>
    <property type="evidence" value="ECO:0007669"/>
    <property type="project" value="TreeGrafter"/>
</dbReference>
<comment type="caution">
    <text evidence="4">The sequence shown here is derived from an EMBL/GenBank/DDBJ whole genome shotgun (WGS) entry which is preliminary data.</text>
</comment>
<proteinExistence type="inferred from homology"/>
<feature type="transmembrane region" description="Helical" evidence="3">
    <location>
        <begin position="67"/>
        <end position="85"/>
    </location>
</feature>
<organism evidence="4 5">
    <name type="scientific">Pyrrhoderma noxium</name>
    <dbReference type="NCBI Taxonomy" id="2282107"/>
    <lineage>
        <taxon>Eukaryota</taxon>
        <taxon>Fungi</taxon>
        <taxon>Dikarya</taxon>
        <taxon>Basidiomycota</taxon>
        <taxon>Agaricomycotina</taxon>
        <taxon>Agaricomycetes</taxon>
        <taxon>Hymenochaetales</taxon>
        <taxon>Hymenochaetaceae</taxon>
        <taxon>Pyrrhoderma</taxon>
    </lineage>
</organism>
<dbReference type="SUPFAM" id="SSF53448">
    <property type="entry name" value="Nucleotide-diphospho-sugar transferases"/>
    <property type="match status" value="1"/>
</dbReference>
<dbReference type="InterPro" id="IPR002685">
    <property type="entry name" value="Glyco_trans_15"/>
</dbReference>
<name>A0A286UT56_9AGAM</name>
<dbReference type="EMBL" id="NBII01000002">
    <property type="protein sequence ID" value="PAV22635.1"/>
    <property type="molecule type" value="Genomic_DNA"/>
</dbReference>
<dbReference type="GO" id="GO:0000026">
    <property type="term" value="F:alpha-1,2-mannosyltransferase activity"/>
    <property type="evidence" value="ECO:0007669"/>
    <property type="project" value="TreeGrafter"/>
</dbReference>
<comment type="similarity">
    <text evidence="1">Belongs to the glycosyltransferase 15 family.</text>
</comment>